<evidence type="ECO:0000313" key="2">
    <source>
        <dbReference type="EMBL" id="KAH0459653.1"/>
    </source>
</evidence>
<gene>
    <name evidence="2" type="ORF">IEQ34_012467</name>
</gene>
<evidence type="ECO:0000313" key="3">
    <source>
        <dbReference type="Proteomes" id="UP000775213"/>
    </source>
</evidence>
<organism evidence="2 3">
    <name type="scientific">Dendrobium chrysotoxum</name>
    <name type="common">Orchid</name>
    <dbReference type="NCBI Taxonomy" id="161865"/>
    <lineage>
        <taxon>Eukaryota</taxon>
        <taxon>Viridiplantae</taxon>
        <taxon>Streptophyta</taxon>
        <taxon>Embryophyta</taxon>
        <taxon>Tracheophyta</taxon>
        <taxon>Spermatophyta</taxon>
        <taxon>Magnoliopsida</taxon>
        <taxon>Liliopsida</taxon>
        <taxon>Asparagales</taxon>
        <taxon>Orchidaceae</taxon>
        <taxon>Epidendroideae</taxon>
        <taxon>Malaxideae</taxon>
        <taxon>Dendrobiinae</taxon>
        <taxon>Dendrobium</taxon>
    </lineage>
</organism>
<accession>A0AAV7GVB5</accession>
<keyword evidence="3" id="KW-1185">Reference proteome</keyword>
<proteinExistence type="predicted"/>
<dbReference type="Proteomes" id="UP000775213">
    <property type="component" value="Unassembled WGS sequence"/>
</dbReference>
<feature type="compositionally biased region" description="Basic and acidic residues" evidence="1">
    <location>
        <begin position="23"/>
        <end position="34"/>
    </location>
</feature>
<sequence>MPQTPTGILVVSNPLTTTPPSEPPRRPLRCEPEPPPHCPVLRRTGSAHPAHTCNHPCISRPNPGPATGPRCCREPPTPCDCRLRPQKHQIRRPQITPPFLRSSSRQHHPMTIPPIVPLPLCRRRQQKTVFSLPLR</sequence>
<feature type="region of interest" description="Disordered" evidence="1">
    <location>
        <begin position="1"/>
        <end position="45"/>
    </location>
</feature>
<dbReference type="AlphaFoldDB" id="A0AAV7GVB5"/>
<protein>
    <submittedName>
        <fullName evidence="2">Uncharacterized protein</fullName>
    </submittedName>
</protein>
<feature type="region of interest" description="Disordered" evidence="1">
    <location>
        <begin position="86"/>
        <end position="116"/>
    </location>
</feature>
<reference evidence="2 3" key="1">
    <citation type="journal article" date="2021" name="Hortic Res">
        <title>Chromosome-scale assembly of the Dendrobium chrysotoxum genome enhances the understanding of orchid evolution.</title>
        <authorList>
            <person name="Zhang Y."/>
            <person name="Zhang G.Q."/>
            <person name="Zhang D."/>
            <person name="Liu X.D."/>
            <person name="Xu X.Y."/>
            <person name="Sun W.H."/>
            <person name="Yu X."/>
            <person name="Zhu X."/>
            <person name="Wang Z.W."/>
            <person name="Zhao X."/>
            <person name="Zhong W.Y."/>
            <person name="Chen H."/>
            <person name="Yin W.L."/>
            <person name="Huang T."/>
            <person name="Niu S.C."/>
            <person name="Liu Z.J."/>
        </authorList>
    </citation>
    <scope>NUCLEOTIDE SEQUENCE [LARGE SCALE GENOMIC DNA]</scope>
    <source>
        <strain evidence="2">Lindl</strain>
    </source>
</reference>
<name>A0AAV7GVB5_DENCH</name>
<dbReference type="EMBL" id="JAGFBR010000011">
    <property type="protein sequence ID" value="KAH0459653.1"/>
    <property type="molecule type" value="Genomic_DNA"/>
</dbReference>
<comment type="caution">
    <text evidence="2">The sequence shown here is derived from an EMBL/GenBank/DDBJ whole genome shotgun (WGS) entry which is preliminary data.</text>
</comment>
<evidence type="ECO:0000256" key="1">
    <source>
        <dbReference type="SAM" id="MobiDB-lite"/>
    </source>
</evidence>